<keyword evidence="2" id="KW-1185">Reference proteome</keyword>
<name>A0AA37NZM7_9PEZI</name>
<dbReference type="AlphaFoldDB" id="A0AA37NZM7"/>
<comment type="caution">
    <text evidence="1">The sequence shown here is derived from an EMBL/GenBank/DDBJ whole genome shotgun (WGS) entry which is preliminary data.</text>
</comment>
<evidence type="ECO:0000313" key="2">
    <source>
        <dbReference type="Proteomes" id="UP001055115"/>
    </source>
</evidence>
<proteinExistence type="predicted"/>
<dbReference type="RefSeq" id="XP_049126965.1">
    <property type="nucleotide sequence ID" value="XM_049271008.1"/>
</dbReference>
<accession>A0AA37NZM7</accession>
<dbReference type="Proteomes" id="UP001055115">
    <property type="component" value="Unassembled WGS sequence"/>
</dbReference>
<reference evidence="1 2" key="1">
    <citation type="submission" date="2022-03" db="EMBL/GenBank/DDBJ databases">
        <title>Genome data of Colletotrichum spp.</title>
        <authorList>
            <person name="Utami Y.D."/>
            <person name="Hiruma K."/>
        </authorList>
    </citation>
    <scope>NUCLEOTIDE SEQUENCE [LARGE SCALE GENOMIC DNA]</scope>
    <source>
        <strain evidence="1 2">MAFF 239500</strain>
    </source>
</reference>
<gene>
    <name evidence="1" type="ORF">ColSpa_04796</name>
</gene>
<dbReference type="GeneID" id="73325598"/>
<organism evidence="1 2">
    <name type="scientific">Colletotrichum spaethianum</name>
    <dbReference type="NCBI Taxonomy" id="700344"/>
    <lineage>
        <taxon>Eukaryota</taxon>
        <taxon>Fungi</taxon>
        <taxon>Dikarya</taxon>
        <taxon>Ascomycota</taxon>
        <taxon>Pezizomycotina</taxon>
        <taxon>Sordariomycetes</taxon>
        <taxon>Hypocreomycetidae</taxon>
        <taxon>Glomerellales</taxon>
        <taxon>Glomerellaceae</taxon>
        <taxon>Colletotrichum</taxon>
        <taxon>Colletotrichum spaethianum species complex</taxon>
    </lineage>
</organism>
<dbReference type="EMBL" id="BQXU01000010">
    <property type="protein sequence ID" value="GKT44615.1"/>
    <property type="molecule type" value="Genomic_DNA"/>
</dbReference>
<dbReference type="Gene3D" id="3.80.10.10">
    <property type="entry name" value="Ribonuclease Inhibitor"/>
    <property type="match status" value="1"/>
</dbReference>
<evidence type="ECO:0000313" key="1">
    <source>
        <dbReference type="EMBL" id="GKT44615.1"/>
    </source>
</evidence>
<sequence>MAVTHAFGGKSGHHTSRMSREIQISLGSGVVKIQALRSLELTQKNGRLLHHLNSWYKLLPALPLLERLTLRGFRMVDANFPTLPQLKEAHFYDCSSSDSESTTKTLLEKLSSLRTFLNFNTFGKVSHDAFEPVKDTLETLAWVDTAHEYPTALIPNIGCLRKLQHLKTGFLKNQYEAGFRGVLFWNGNCLMEMKPLETVEMVVGEDEQCFLRADRKVRLQRVMSRILGTFGAMKMAGGVKGLRVVDMRCFKDWSDDVLLWQMLKVEFMAVTVRRFEKLGVTLLLPGMSIGL</sequence>
<dbReference type="InterPro" id="IPR032675">
    <property type="entry name" value="LRR_dom_sf"/>
</dbReference>
<protein>
    <submittedName>
        <fullName evidence="1">Uncharacterized protein</fullName>
    </submittedName>
</protein>